<sequence>MLGFGPLSVSNKETKSEIFSSLDTPHFEYELDKDQVMKVLRVHLSKTGRFVLIHCAKFVGLYKLNESISQLELVHKNASTVNIAGACYMLSPKGTYIVCTGVSKSRWELTVSAWETSICNQVRLDSSWDILERNAMEEPGHLVFEYKWTAEKANLKKVATFSVDFGQVLVAYAIPCYFVSVPCVFVLVLKDKLTKFKNPTLTGDFSKFKSYFQIFYGSIKHNFFLKFLLKQKCKVYIQKKNNSSKVEVHSFQMESYGTIELEKSYFYFSPDCKFLAVKSLRQTSYQIIDLTAQTVVASSELSNVLEAQRDRRIGLFGDYLFGELQWKESHSDNNALLVLRKNIDNYHTVDVIVNQCSWELGGKKMCCAILKSTRVGLSYPNYSHYDHARKKHQYINVYYTKFFLSFAPCVDEQGSGVCDVVVLTNDSPLYGKTEKKKKRIELKDKLFRNLWKLLYPHSYLLCLSHHEITNTIKNKTNKKKKKKDTRT</sequence>
<dbReference type="EMBL" id="ASPP01010391">
    <property type="protein sequence ID" value="ETO22888.1"/>
    <property type="molecule type" value="Genomic_DNA"/>
</dbReference>
<comment type="caution">
    <text evidence="2">The sequence shown here is derived from an EMBL/GenBank/DDBJ whole genome shotgun (WGS) entry which is preliminary data.</text>
</comment>
<evidence type="ECO:0000313" key="2">
    <source>
        <dbReference type="EMBL" id="ETO22888.1"/>
    </source>
</evidence>
<protein>
    <submittedName>
        <fullName evidence="2">Uncharacterized protein</fullName>
    </submittedName>
</protein>
<keyword evidence="1" id="KW-0812">Transmembrane</keyword>
<evidence type="ECO:0000256" key="1">
    <source>
        <dbReference type="SAM" id="Phobius"/>
    </source>
</evidence>
<keyword evidence="3" id="KW-1185">Reference proteome</keyword>
<organism evidence="2 3">
    <name type="scientific">Reticulomyxa filosa</name>
    <dbReference type="NCBI Taxonomy" id="46433"/>
    <lineage>
        <taxon>Eukaryota</taxon>
        <taxon>Sar</taxon>
        <taxon>Rhizaria</taxon>
        <taxon>Retaria</taxon>
        <taxon>Foraminifera</taxon>
        <taxon>Monothalamids</taxon>
        <taxon>Reticulomyxidae</taxon>
        <taxon>Reticulomyxa</taxon>
    </lineage>
</organism>
<name>X6NAI7_RETFI</name>
<proteinExistence type="predicted"/>
<dbReference type="Proteomes" id="UP000023152">
    <property type="component" value="Unassembled WGS sequence"/>
</dbReference>
<evidence type="ECO:0000313" key="3">
    <source>
        <dbReference type="Proteomes" id="UP000023152"/>
    </source>
</evidence>
<gene>
    <name evidence="2" type="ORF">RFI_14304</name>
</gene>
<reference evidence="2 3" key="1">
    <citation type="journal article" date="2013" name="Curr. Biol.">
        <title>The Genome of the Foraminiferan Reticulomyxa filosa.</title>
        <authorList>
            <person name="Glockner G."/>
            <person name="Hulsmann N."/>
            <person name="Schleicher M."/>
            <person name="Noegel A.A."/>
            <person name="Eichinger L."/>
            <person name="Gallinger C."/>
            <person name="Pawlowski J."/>
            <person name="Sierra R."/>
            <person name="Euteneuer U."/>
            <person name="Pillet L."/>
            <person name="Moustafa A."/>
            <person name="Platzer M."/>
            <person name="Groth M."/>
            <person name="Szafranski K."/>
            <person name="Schliwa M."/>
        </authorList>
    </citation>
    <scope>NUCLEOTIDE SEQUENCE [LARGE SCALE GENOMIC DNA]</scope>
</reference>
<keyword evidence="1" id="KW-1133">Transmembrane helix</keyword>
<dbReference type="AlphaFoldDB" id="X6NAI7"/>
<feature type="transmembrane region" description="Helical" evidence="1">
    <location>
        <begin position="169"/>
        <end position="189"/>
    </location>
</feature>
<keyword evidence="1" id="KW-0472">Membrane</keyword>
<accession>X6NAI7</accession>